<dbReference type="AlphaFoldDB" id="A0A7X5QHM0"/>
<name>A0A7X5QHM0_9GAMM</name>
<comment type="caution">
    <text evidence="1">The sequence shown here is derived from an EMBL/GenBank/DDBJ whole genome shotgun (WGS) entry which is preliminary data.</text>
</comment>
<organism evidence="1 2">
    <name type="scientific">Photorhabdus cinerea</name>
    <dbReference type="NCBI Taxonomy" id="471575"/>
    <lineage>
        <taxon>Bacteria</taxon>
        <taxon>Pseudomonadati</taxon>
        <taxon>Pseudomonadota</taxon>
        <taxon>Gammaproteobacteria</taxon>
        <taxon>Enterobacterales</taxon>
        <taxon>Morganellaceae</taxon>
        <taxon>Photorhabdus</taxon>
    </lineage>
</organism>
<dbReference type="EMBL" id="PUJW01000042">
    <property type="protein sequence ID" value="NHB94526.1"/>
    <property type="molecule type" value="Genomic_DNA"/>
</dbReference>
<dbReference type="RefSeq" id="WP_166310501.1">
    <property type="nucleotide sequence ID" value="NZ_CAWPIB010000042.1"/>
</dbReference>
<dbReference type="Proteomes" id="UP000591844">
    <property type="component" value="Unassembled WGS sequence"/>
</dbReference>
<reference evidence="1 2" key="1">
    <citation type="submission" date="2018-02" db="EMBL/GenBank/DDBJ databases">
        <authorList>
            <person name="Machado R.A."/>
        </authorList>
    </citation>
    <scope>NUCLEOTIDE SEQUENCE [LARGE SCALE GENOMIC DNA]</scope>
    <source>
        <strain evidence="1 2">DSM 19724</strain>
    </source>
</reference>
<dbReference type="PROSITE" id="PS51257">
    <property type="entry name" value="PROKAR_LIPOPROTEIN"/>
    <property type="match status" value="1"/>
</dbReference>
<evidence type="ECO:0000313" key="1">
    <source>
        <dbReference type="EMBL" id="NHB94526.1"/>
    </source>
</evidence>
<gene>
    <name evidence="1" type="ORF">C5469_21265</name>
</gene>
<keyword evidence="2" id="KW-1185">Reference proteome</keyword>
<evidence type="ECO:0000313" key="2">
    <source>
        <dbReference type="Proteomes" id="UP000591844"/>
    </source>
</evidence>
<accession>A0A7X5QHM0</accession>
<sequence length="65" mass="7523">MRNRLFLWLLALPLVLSCYGCWQYYRTSELTESLDSIKLLHAKATQLLQTDPNITMKFGDTSLSI</sequence>
<protein>
    <submittedName>
        <fullName evidence="1">Uncharacterized protein</fullName>
    </submittedName>
</protein>
<proteinExistence type="predicted"/>